<proteinExistence type="predicted"/>
<name>A0A4Y1Z9J9_9BACL</name>
<gene>
    <name evidence="1" type="ORF">NBRC111894_1072</name>
</gene>
<dbReference type="SUPFAM" id="SSF55781">
    <property type="entry name" value="GAF domain-like"/>
    <property type="match status" value="1"/>
</dbReference>
<accession>A0A4Y1Z9J9</accession>
<reference evidence="1 2" key="1">
    <citation type="submission" date="2017-11" db="EMBL/GenBank/DDBJ databases">
        <title>Draft Genome Sequence of Sporolactobacillus inulinus NBRC 111894 Isolated from Koso, a Japanese Sugar-Vegetable Fermented Beverage.</title>
        <authorList>
            <person name="Chiou T.Y."/>
            <person name="Oshima K."/>
            <person name="Suda W."/>
            <person name="Hattori M."/>
            <person name="Takahashi T."/>
        </authorList>
    </citation>
    <scope>NUCLEOTIDE SEQUENCE [LARGE SCALE GENOMIC DNA]</scope>
    <source>
        <strain evidence="1 2">NBRC111894</strain>
    </source>
</reference>
<evidence type="ECO:0008006" key="3">
    <source>
        <dbReference type="Google" id="ProtNLM"/>
    </source>
</evidence>
<protein>
    <recommendedName>
        <fullName evidence="3">GAF domain-containing protein</fullName>
    </recommendedName>
</protein>
<sequence length="140" mass="15854">MPSTALAFPIINNQQSFGAVVLFGFSDGSCFSPEIVDTLQNVLNYISLLYGRYKNQREAKKTKRELDITYRALRTEHSQLRKTLDLYNILTALSRNNKGINEIMSAMYSTAHTPIVYYDELLFPIASCGTSAQHVLPDHF</sequence>
<dbReference type="RefSeq" id="WP_262392284.1">
    <property type="nucleotide sequence ID" value="NZ_BEXB01000006.1"/>
</dbReference>
<dbReference type="Proteomes" id="UP000319716">
    <property type="component" value="Unassembled WGS sequence"/>
</dbReference>
<comment type="caution">
    <text evidence="1">The sequence shown here is derived from an EMBL/GenBank/DDBJ whole genome shotgun (WGS) entry which is preliminary data.</text>
</comment>
<dbReference type="EMBL" id="BEXB01000006">
    <property type="protein sequence ID" value="GAY75518.1"/>
    <property type="molecule type" value="Genomic_DNA"/>
</dbReference>
<evidence type="ECO:0000313" key="2">
    <source>
        <dbReference type="Proteomes" id="UP000319716"/>
    </source>
</evidence>
<organism evidence="1 2">
    <name type="scientific">Sporolactobacillus inulinus</name>
    <dbReference type="NCBI Taxonomy" id="2078"/>
    <lineage>
        <taxon>Bacteria</taxon>
        <taxon>Bacillati</taxon>
        <taxon>Bacillota</taxon>
        <taxon>Bacilli</taxon>
        <taxon>Bacillales</taxon>
        <taxon>Sporolactobacillaceae</taxon>
        <taxon>Sporolactobacillus</taxon>
    </lineage>
</organism>
<evidence type="ECO:0000313" key="1">
    <source>
        <dbReference type="EMBL" id="GAY75518.1"/>
    </source>
</evidence>
<dbReference type="AlphaFoldDB" id="A0A4Y1Z9J9"/>